<accession>A0AA38RN15</accession>
<name>A0AA38RN15_9PEZI</name>
<evidence type="ECO:0000313" key="3">
    <source>
        <dbReference type="Proteomes" id="UP001174694"/>
    </source>
</evidence>
<feature type="region of interest" description="Disordered" evidence="1">
    <location>
        <begin position="82"/>
        <end position="117"/>
    </location>
</feature>
<proteinExistence type="predicted"/>
<gene>
    <name evidence="2" type="ORF">NKR23_g9307</name>
</gene>
<protein>
    <submittedName>
        <fullName evidence="2">Uncharacterized protein</fullName>
    </submittedName>
</protein>
<reference evidence="2" key="1">
    <citation type="submission" date="2022-07" db="EMBL/GenBank/DDBJ databases">
        <title>Fungi with potential for degradation of polypropylene.</title>
        <authorList>
            <person name="Gostincar C."/>
        </authorList>
    </citation>
    <scope>NUCLEOTIDE SEQUENCE</scope>
    <source>
        <strain evidence="2">EXF-13308</strain>
    </source>
</reference>
<dbReference type="EMBL" id="JANBVO010000036">
    <property type="protein sequence ID" value="KAJ9137036.1"/>
    <property type="molecule type" value="Genomic_DNA"/>
</dbReference>
<keyword evidence="3" id="KW-1185">Reference proteome</keyword>
<dbReference type="AlphaFoldDB" id="A0AA38RN15"/>
<comment type="caution">
    <text evidence="2">The sequence shown here is derived from an EMBL/GenBank/DDBJ whole genome shotgun (WGS) entry which is preliminary data.</text>
</comment>
<feature type="region of interest" description="Disordered" evidence="1">
    <location>
        <begin position="1"/>
        <end position="34"/>
    </location>
</feature>
<dbReference type="Proteomes" id="UP001174694">
    <property type="component" value="Unassembled WGS sequence"/>
</dbReference>
<organism evidence="2 3">
    <name type="scientific">Pleurostoma richardsiae</name>
    <dbReference type="NCBI Taxonomy" id="41990"/>
    <lineage>
        <taxon>Eukaryota</taxon>
        <taxon>Fungi</taxon>
        <taxon>Dikarya</taxon>
        <taxon>Ascomycota</taxon>
        <taxon>Pezizomycotina</taxon>
        <taxon>Sordariomycetes</taxon>
        <taxon>Sordariomycetidae</taxon>
        <taxon>Calosphaeriales</taxon>
        <taxon>Pleurostomataceae</taxon>
        <taxon>Pleurostoma</taxon>
    </lineage>
</organism>
<feature type="compositionally biased region" description="Basic and acidic residues" evidence="1">
    <location>
        <begin position="96"/>
        <end position="107"/>
    </location>
</feature>
<sequence>MSWMDSWSRPSKHQATPTPLYLLPGGESTPKPGKLDREIEKAFVKFLNGEESVPVTNSSERSKGDGRFLVPCDVVQAYVFSQGPEMGPSQGQDETNEGKSVADETRDYSGATPRDAGINLDVDVGGDMSEDHQPSAPFPDYDLIAQMSVRSGSRIRPPQWISEVNGSVGGEKGWSERIRETEDMKEKRLRGQKEVREKEMVRSAARRGVVFGFVVKEEAATDSEVRAKCEAVMHGKVVEPSYAKGGWAIRWRE</sequence>
<evidence type="ECO:0000256" key="1">
    <source>
        <dbReference type="SAM" id="MobiDB-lite"/>
    </source>
</evidence>
<evidence type="ECO:0000313" key="2">
    <source>
        <dbReference type="EMBL" id="KAJ9137036.1"/>
    </source>
</evidence>